<comment type="caution">
    <text evidence="1">The sequence shown here is derived from an EMBL/GenBank/DDBJ whole genome shotgun (WGS) entry which is preliminary data.</text>
</comment>
<gene>
    <name evidence="1" type="ORF">RhiirA4_492398</name>
</gene>
<organism evidence="1 2">
    <name type="scientific">Rhizophagus irregularis</name>
    <dbReference type="NCBI Taxonomy" id="588596"/>
    <lineage>
        <taxon>Eukaryota</taxon>
        <taxon>Fungi</taxon>
        <taxon>Fungi incertae sedis</taxon>
        <taxon>Mucoromycota</taxon>
        <taxon>Glomeromycotina</taxon>
        <taxon>Glomeromycetes</taxon>
        <taxon>Glomerales</taxon>
        <taxon>Glomeraceae</taxon>
        <taxon>Rhizophagus</taxon>
    </lineage>
</organism>
<name>A0A2I1HX60_9GLOM</name>
<dbReference type="EMBL" id="LLXI01010332">
    <property type="protein sequence ID" value="PKY63445.1"/>
    <property type="molecule type" value="Genomic_DNA"/>
</dbReference>
<dbReference type="AlphaFoldDB" id="A0A2I1HX60"/>
<evidence type="ECO:0000313" key="2">
    <source>
        <dbReference type="Proteomes" id="UP000234323"/>
    </source>
</evidence>
<dbReference type="Proteomes" id="UP000234323">
    <property type="component" value="Unassembled WGS sequence"/>
</dbReference>
<protein>
    <submittedName>
        <fullName evidence="1">Uncharacterized protein</fullName>
    </submittedName>
</protein>
<accession>A0A2I1HX60</accession>
<reference evidence="1 2" key="1">
    <citation type="submission" date="2015-10" db="EMBL/GenBank/DDBJ databases">
        <title>Genome analyses suggest a sexual origin of heterokaryosis in a supposedly ancient asexual fungus.</title>
        <authorList>
            <person name="Ropars J."/>
            <person name="Sedzielewska K."/>
            <person name="Noel J."/>
            <person name="Charron P."/>
            <person name="Farinelli L."/>
            <person name="Marton T."/>
            <person name="Kruger M."/>
            <person name="Pelin A."/>
            <person name="Brachmann A."/>
            <person name="Corradi N."/>
        </authorList>
    </citation>
    <scope>NUCLEOTIDE SEQUENCE [LARGE SCALE GENOMIC DNA]</scope>
    <source>
        <strain evidence="1 2">A4</strain>
    </source>
</reference>
<keyword evidence="2" id="KW-1185">Reference proteome</keyword>
<proteinExistence type="predicted"/>
<evidence type="ECO:0000313" key="1">
    <source>
        <dbReference type="EMBL" id="PKY63445.1"/>
    </source>
</evidence>
<sequence length="101" mass="11859">MDTVYTLFQKAIYGDNKSTELAGNLIKWDIYIGDGKIKLKVFKKINTKWESICTRIENYYYPYKYSSSDFRNNHRLVASSLFNNDDIVILTTFGILIYTFS</sequence>